<evidence type="ECO:0000256" key="2">
    <source>
        <dbReference type="ARBA" id="ARBA00007193"/>
    </source>
</evidence>
<protein>
    <submittedName>
        <fullName evidence="14">(diamondback moth) hypothetical protein</fullName>
    </submittedName>
</protein>
<dbReference type="Gene3D" id="1.10.287.820">
    <property type="entry name" value="Acid-sensing ion channel domain"/>
    <property type="match status" value="2"/>
</dbReference>
<evidence type="ECO:0000256" key="7">
    <source>
        <dbReference type="ARBA" id="ARBA00023053"/>
    </source>
</evidence>
<proteinExistence type="inferred from homology"/>
<keyword evidence="7" id="KW-0915">Sodium</keyword>
<evidence type="ECO:0000313" key="15">
    <source>
        <dbReference type="Proteomes" id="UP000653454"/>
    </source>
</evidence>
<comment type="similarity">
    <text evidence="2 12">Belongs to the amiloride-sensitive sodium channel (TC 1.A.6) family.</text>
</comment>
<keyword evidence="8 12" id="KW-0406">Ion transport</keyword>
<evidence type="ECO:0000256" key="13">
    <source>
        <dbReference type="SAM" id="Phobius"/>
    </source>
</evidence>
<keyword evidence="6 13" id="KW-1133">Transmembrane helix</keyword>
<keyword evidence="4 12" id="KW-0894">Sodium channel</keyword>
<dbReference type="AlphaFoldDB" id="A0A8S4DPR6"/>
<evidence type="ECO:0000256" key="12">
    <source>
        <dbReference type="RuleBase" id="RU000679"/>
    </source>
</evidence>
<dbReference type="Gene3D" id="1.10.287.770">
    <property type="entry name" value="YojJ-like"/>
    <property type="match status" value="1"/>
</dbReference>
<keyword evidence="3 12" id="KW-0813">Transport</keyword>
<evidence type="ECO:0000256" key="11">
    <source>
        <dbReference type="ARBA" id="ARBA00023303"/>
    </source>
</evidence>
<evidence type="ECO:0000256" key="3">
    <source>
        <dbReference type="ARBA" id="ARBA00022448"/>
    </source>
</evidence>
<dbReference type="Proteomes" id="UP000653454">
    <property type="component" value="Unassembled WGS sequence"/>
</dbReference>
<dbReference type="Pfam" id="PF00858">
    <property type="entry name" value="ASC"/>
    <property type="match status" value="3"/>
</dbReference>
<feature type="transmembrane region" description="Helical" evidence="13">
    <location>
        <begin position="37"/>
        <end position="58"/>
    </location>
</feature>
<gene>
    <name evidence="14" type="ORF">PLXY2_LOCUS2771</name>
</gene>
<evidence type="ECO:0000256" key="1">
    <source>
        <dbReference type="ARBA" id="ARBA00004141"/>
    </source>
</evidence>
<comment type="caution">
    <text evidence="14">The sequence shown here is derived from an EMBL/GenBank/DDBJ whole genome shotgun (WGS) entry which is preliminary data.</text>
</comment>
<dbReference type="EMBL" id="CAJHNJ030000007">
    <property type="protein sequence ID" value="CAG9102257.1"/>
    <property type="molecule type" value="Genomic_DNA"/>
</dbReference>
<dbReference type="InterPro" id="IPR001873">
    <property type="entry name" value="ENaC"/>
</dbReference>
<dbReference type="PANTHER" id="PTHR11690:SF175">
    <property type="entry name" value="PICKPOCKET 13-RELATED"/>
    <property type="match status" value="1"/>
</dbReference>
<keyword evidence="11 12" id="KW-0407">Ion channel</keyword>
<keyword evidence="15" id="KW-1185">Reference proteome</keyword>
<evidence type="ECO:0000256" key="10">
    <source>
        <dbReference type="ARBA" id="ARBA00023201"/>
    </source>
</evidence>
<dbReference type="PANTHER" id="PTHR11690">
    <property type="entry name" value="AMILORIDE-SENSITIVE SODIUM CHANNEL-RELATED"/>
    <property type="match status" value="1"/>
</dbReference>
<evidence type="ECO:0000256" key="6">
    <source>
        <dbReference type="ARBA" id="ARBA00022989"/>
    </source>
</evidence>
<accession>A0A8S4DPR6</accession>
<evidence type="ECO:0000256" key="8">
    <source>
        <dbReference type="ARBA" id="ARBA00023065"/>
    </source>
</evidence>
<feature type="transmembrane region" description="Helical" evidence="13">
    <location>
        <begin position="547"/>
        <end position="575"/>
    </location>
</feature>
<comment type="subcellular location">
    <subcellularLocation>
        <location evidence="1">Membrane</location>
        <topology evidence="1">Multi-pass membrane protein</topology>
    </subcellularLocation>
</comment>
<reference evidence="14" key="1">
    <citation type="submission" date="2020-11" db="EMBL/GenBank/DDBJ databases">
        <authorList>
            <person name="Whiteford S."/>
        </authorList>
    </citation>
    <scope>NUCLEOTIDE SEQUENCE</scope>
</reference>
<name>A0A8S4DPR6_PLUXY</name>
<keyword evidence="10 12" id="KW-0739">Sodium transport</keyword>
<evidence type="ECO:0000256" key="5">
    <source>
        <dbReference type="ARBA" id="ARBA00022692"/>
    </source>
</evidence>
<dbReference type="Gene3D" id="2.60.470.10">
    <property type="entry name" value="Acid-sensing ion channels like domains"/>
    <property type="match status" value="1"/>
</dbReference>
<keyword evidence="5 12" id="KW-0812">Transmembrane</keyword>
<organism evidence="14 15">
    <name type="scientific">Plutella xylostella</name>
    <name type="common">Diamondback moth</name>
    <name type="synonym">Plutella maculipennis</name>
    <dbReference type="NCBI Taxonomy" id="51655"/>
    <lineage>
        <taxon>Eukaryota</taxon>
        <taxon>Metazoa</taxon>
        <taxon>Ecdysozoa</taxon>
        <taxon>Arthropoda</taxon>
        <taxon>Hexapoda</taxon>
        <taxon>Insecta</taxon>
        <taxon>Pterygota</taxon>
        <taxon>Neoptera</taxon>
        <taxon>Endopterygota</taxon>
        <taxon>Lepidoptera</taxon>
        <taxon>Glossata</taxon>
        <taxon>Ditrysia</taxon>
        <taxon>Yponomeutoidea</taxon>
        <taxon>Plutellidae</taxon>
        <taxon>Plutella</taxon>
    </lineage>
</organism>
<dbReference type="GO" id="GO:0005886">
    <property type="term" value="C:plasma membrane"/>
    <property type="evidence" value="ECO:0007669"/>
    <property type="project" value="TreeGrafter"/>
</dbReference>
<dbReference type="GO" id="GO:0015280">
    <property type="term" value="F:ligand-gated sodium channel activity"/>
    <property type="evidence" value="ECO:0007669"/>
    <property type="project" value="TreeGrafter"/>
</dbReference>
<evidence type="ECO:0000313" key="14">
    <source>
        <dbReference type="EMBL" id="CAG9102257.1"/>
    </source>
</evidence>
<keyword evidence="9 13" id="KW-0472">Membrane</keyword>
<evidence type="ECO:0000256" key="9">
    <source>
        <dbReference type="ARBA" id="ARBA00023136"/>
    </source>
</evidence>
<sequence>MSSTTSCRAHVKEYCASCSFTGVHYIADHTKHWTERCLWLVLVALGWYGSAVLIIAAFEAFASNPISFGVETAYLPWSTRMPAVALCEENNLQRVFDVADDIWTVDHPADLDDVLLEIAYFRGTLFRTIHYCLKGGLNPLCPVGNYSSYANLVRSSCENSLSNCSYNNEPFDCCEYFQSIHTDLGTCYIFNSIQTKEQKLYNLSVHNRTTSRRGVLRFDVLVPSKVYTLGDDELPTITTLMTSIIEIKLGNRYWRDLAVRNIENDPLLSETSPAQRACRFHREQPGLFPRYSYSACTTECRRRGQTSRCGCNDHLMPGTTPAPQSVAAGGRPGAAAATTTSCPALVSSFHREQPGLFPRYSYSACTTECRRRGQARRCGCNDHLMPGTTPAPQSVAAGGRPGAAAATTTSCPALVSSFHREQPGLFPRYSYSACTTECRRRGQTRRCGCNDHLMPGTTEAEHCNLTGLACLAAHVTELTTLKPPWAARAGLACACLPSCTDTDITVVKSDKKGDKSLKKKKSVVQIALAYLPTERFKRNIVRSRLDLVVSIGGTTGLCVGASILSFVELVFYFTVRYISNLLHQKKKQNHTITYYY</sequence>
<evidence type="ECO:0000256" key="4">
    <source>
        <dbReference type="ARBA" id="ARBA00022461"/>
    </source>
</evidence>